<dbReference type="Proteomes" id="UP000829398">
    <property type="component" value="Chromosome 1"/>
</dbReference>
<organism evidence="1 2">
    <name type="scientific">Citrus sinensis</name>
    <name type="common">Sweet orange</name>
    <name type="synonym">Citrus aurantium var. sinensis</name>
    <dbReference type="NCBI Taxonomy" id="2711"/>
    <lineage>
        <taxon>Eukaryota</taxon>
        <taxon>Viridiplantae</taxon>
        <taxon>Streptophyta</taxon>
        <taxon>Embryophyta</taxon>
        <taxon>Tracheophyta</taxon>
        <taxon>Spermatophyta</taxon>
        <taxon>Magnoliopsida</taxon>
        <taxon>eudicotyledons</taxon>
        <taxon>Gunneridae</taxon>
        <taxon>Pentapetalae</taxon>
        <taxon>rosids</taxon>
        <taxon>malvids</taxon>
        <taxon>Sapindales</taxon>
        <taxon>Rutaceae</taxon>
        <taxon>Aurantioideae</taxon>
        <taxon>Citrus</taxon>
    </lineage>
</organism>
<evidence type="ECO:0000313" key="1">
    <source>
        <dbReference type="EMBL" id="KAH9802000.1"/>
    </source>
</evidence>
<name>A0ACB8NX98_CITSI</name>
<evidence type="ECO:0000313" key="2">
    <source>
        <dbReference type="Proteomes" id="UP000829398"/>
    </source>
</evidence>
<dbReference type="EMBL" id="CM039170">
    <property type="protein sequence ID" value="KAH9802000.1"/>
    <property type="molecule type" value="Genomic_DNA"/>
</dbReference>
<protein>
    <submittedName>
        <fullName evidence="1">Uncharacterized protein</fullName>
    </submittedName>
</protein>
<comment type="caution">
    <text evidence="1">The sequence shown here is derived from an EMBL/GenBank/DDBJ whole genome shotgun (WGS) entry which is preliminary data.</text>
</comment>
<keyword evidence="2" id="KW-1185">Reference proteome</keyword>
<accession>A0ACB8NX98</accession>
<sequence>MRVKAKIGPHEIIVLVDSGSTHNFINSRLANMLQLPVQPTSAFPVKVANGENVIFQGKHDKVHVLIQDIPFELTLYSLPITGLDVVLGVQWLESLGSVVCNWKQLTMDFDWDNAKRRLQGLDPQTIQATTLSEVTKDMKQGHNVFAICLYLNNEESYAVAPASMRSLLEEYSELFMEPKQLPPTREIDHQITLKEGTEPINVRPYRYAYFQKVEIERQVNEMLSSGLIRPSTSPFSSPVLLVKKKDGSWRFCTDYRALNEATVKDRFPIPTVEDMLDELHGAAFFTKLDLRAGYHQVRLNSSDIHKTAFRTHNGHYEYMVMPFGLCNAPSTFQAIMNAIFRPHLRKFILVFFDDILIYSPTWECHLKHVRQTLEILKQQQFFVKASKCNFGQQELEYLGHIVTCHGVKVDERKIAAMVSWPKPRNITELRGFLGLTGYYRKFVCGYGLLARPLTNLLKKGQFRWNTEAAAAFEHLKLAMTQTPVLSMPNFTDVFVIETDASGDGIGAVLQQNGKPIAYMSRALGITKKIWSTYEKEMLAVVEAVRFWRPYLLGQRFVIQTDQKSLKYLLEQKIATPDQQQWMVKLLGYDYEIRYRPGKENAAADALSRRTDSPTLNHLFVPQVSLWGEIKKAMHEDDYLKKIAQQAETQPDGPYTAKNGLIFFKGRVVVPRKMRDLLLFEAHNTKIGGHSRVLRTYKRLAQQFYWPSMFQSVHDYVNFIKGLPNSQGRDTIFVIVDRLSKFEHFLSLSHPFTAKSVAERFVDGVWPRKWNMYLSWAEFWYNTTFHTRDELLRQLKSNLATAANRMKQTADKKIRDVEFKEGDMVYLRLHPYRKSSVFKRAHKKLCSRYFGPYQIIQKVGHVAYKLQLPEGAKVHSTFHVSVLKKAVGDSTVSSTELPPIDDEGVLDLEPKLVLDTRWLKRGGNVIEQSLIQWNNLPMEEATWEDTAVIKQRFPSLTLEDKGPLPWGSDDKKLRRTNRVAKPNSKYMEYAWAQLYIAVLTRCTTSSITASSSSHQPASRRAREPVISVTTPEHKLLHCRTQFSLLAIRGNADDIVALCMC</sequence>
<reference evidence="2" key="1">
    <citation type="journal article" date="2023" name="Hortic. Res.">
        <title>A chromosome-level phased genome enabling allele-level studies in sweet orange: a case study on citrus Huanglongbing tolerance.</title>
        <authorList>
            <person name="Wu B."/>
            <person name="Yu Q."/>
            <person name="Deng Z."/>
            <person name="Duan Y."/>
            <person name="Luo F."/>
            <person name="Gmitter F. Jr."/>
        </authorList>
    </citation>
    <scope>NUCLEOTIDE SEQUENCE [LARGE SCALE GENOMIC DNA]</scope>
    <source>
        <strain evidence="2">cv. Valencia</strain>
    </source>
</reference>
<gene>
    <name evidence="1" type="ORF">KPL71_001229</name>
</gene>
<proteinExistence type="predicted"/>